<evidence type="ECO:0000256" key="1">
    <source>
        <dbReference type="SAM" id="Coils"/>
    </source>
</evidence>
<protein>
    <submittedName>
        <fullName evidence="2">Uncharacterized protein</fullName>
    </submittedName>
</protein>
<proteinExistence type="predicted"/>
<comment type="caution">
    <text evidence="2">The sequence shown here is derived from an EMBL/GenBank/DDBJ whole genome shotgun (WGS) entry which is preliminary data.</text>
</comment>
<dbReference type="EMBL" id="WHZX01000004">
    <property type="protein sequence ID" value="NEG71826.1"/>
    <property type="molecule type" value="Genomic_DNA"/>
</dbReference>
<sequence length="269" mass="31568">MDVSSNRYFSPIPTGEHRFAAHFSLQYPTHLDWLVKFMEKRTAETPLQFSAAFFRRPARDKHGNWTGKWIEHCTVTDATGSRIVNEYYPKRQQIHIPYLHYRLNTRQLMPLMKVSFRPAFADAPDSPVVTHVERLWDVLDYETALRGNMLTDDAEEAEPDVYAIIEHTTGIIIPIAVGMKAEFIVGQDDMMTIRVLPMASRSGYRSYNGHERYEDEGTYSEQELRDDIARWSRELGEQIAKRDTEEFANWREAIKELKERTQEYDRDNQ</sequence>
<dbReference type="AlphaFoldDB" id="A0A6L4WYG2"/>
<accession>A0A6L4WYG2</accession>
<evidence type="ECO:0000313" key="4">
    <source>
        <dbReference type="Proteomes" id="UP000469943"/>
    </source>
</evidence>
<dbReference type="Proteomes" id="UP000482084">
    <property type="component" value="Unassembled WGS sequence"/>
</dbReference>
<gene>
    <name evidence="2" type="ORF">DSM100688_1886</name>
    <name evidence="3" type="ORF">GFD24_06305</name>
</gene>
<dbReference type="OrthoDB" id="3230851at2"/>
<dbReference type="Proteomes" id="UP000469943">
    <property type="component" value="Unassembled WGS sequence"/>
</dbReference>
<evidence type="ECO:0000313" key="2">
    <source>
        <dbReference type="EMBL" id="KAB8287111.1"/>
    </source>
</evidence>
<reference evidence="2 5" key="2">
    <citation type="submission" date="2019-10" db="EMBL/GenBank/DDBJ databases">
        <title>Characterization of the phylogenetic diversity of two novel species belonging to the genus Bifidobacterium: Bifidobacterium cebidarum sp. nov. and Bifidobacterium leontopitheci sp. nov.</title>
        <authorList>
            <person name="Lugli G.A."/>
            <person name="Duranti S."/>
            <person name="Milani C."/>
            <person name="Turroni F."/>
            <person name="Ventura M."/>
        </authorList>
    </citation>
    <scope>NUCLEOTIDE SEQUENCE [LARGE SCALE GENOMIC DNA]</scope>
    <source>
        <strain evidence="2 5">DSM 100688</strain>
    </source>
</reference>
<keyword evidence="1" id="KW-0175">Coiled coil</keyword>
<name>A0A6L4WYG2_9BIFI</name>
<dbReference type="RefSeq" id="WP_152358895.1">
    <property type="nucleotide sequence ID" value="NZ_WBSM01000011.1"/>
</dbReference>
<evidence type="ECO:0000313" key="5">
    <source>
        <dbReference type="Proteomes" id="UP000482084"/>
    </source>
</evidence>
<reference evidence="3 4" key="1">
    <citation type="submission" date="2019-10" db="EMBL/GenBank/DDBJ databases">
        <title>Bifidobacterium from non-human primates.</title>
        <authorList>
            <person name="Modesto M."/>
        </authorList>
    </citation>
    <scope>NUCLEOTIDE SEQUENCE [LARGE SCALE GENOMIC DNA]</scope>
    <source>
        <strain evidence="3 4">TREM</strain>
    </source>
</reference>
<organism evidence="2 5">
    <name type="scientific">Bifidobacterium ramosum</name>
    <dbReference type="NCBI Taxonomy" id="1798158"/>
    <lineage>
        <taxon>Bacteria</taxon>
        <taxon>Bacillati</taxon>
        <taxon>Actinomycetota</taxon>
        <taxon>Actinomycetes</taxon>
        <taxon>Bifidobacteriales</taxon>
        <taxon>Bifidobacteriaceae</taxon>
        <taxon>Bifidobacterium</taxon>
    </lineage>
</organism>
<evidence type="ECO:0000313" key="3">
    <source>
        <dbReference type="EMBL" id="NEG71826.1"/>
    </source>
</evidence>
<feature type="coiled-coil region" evidence="1">
    <location>
        <begin position="240"/>
        <end position="267"/>
    </location>
</feature>
<keyword evidence="5" id="KW-1185">Reference proteome</keyword>
<dbReference type="EMBL" id="WBSM01000011">
    <property type="protein sequence ID" value="KAB8287111.1"/>
    <property type="molecule type" value="Genomic_DNA"/>
</dbReference>